<comment type="caution">
    <text evidence="1">The sequence shown here is derived from an EMBL/GenBank/DDBJ whole genome shotgun (WGS) entry which is preliminary data.</text>
</comment>
<sequence length="78" mass="8848">MSRDHVLDSLDQWVRVGDRVAAAVNSWNGPNLVVGRVERITEKRTVLRVETHTSRLHEATSTIDDSLKRFIRLPEVAA</sequence>
<protein>
    <submittedName>
        <fullName evidence="1">Uncharacterized protein</fullName>
    </submittedName>
</protein>
<dbReference type="AlphaFoldDB" id="A0A4Y3QRC4"/>
<dbReference type="EMBL" id="BJML01000011">
    <property type="protein sequence ID" value="GEB46958.1"/>
    <property type="molecule type" value="Genomic_DNA"/>
</dbReference>
<reference evidence="1 2" key="1">
    <citation type="submission" date="2019-06" db="EMBL/GenBank/DDBJ databases">
        <title>Whole genome shotgun sequence of Microbacterium testaceum NBRC 12675.</title>
        <authorList>
            <person name="Hosoyama A."/>
            <person name="Uohara A."/>
            <person name="Ohji S."/>
            <person name="Ichikawa N."/>
        </authorList>
    </citation>
    <scope>NUCLEOTIDE SEQUENCE [LARGE SCALE GENOMIC DNA]</scope>
    <source>
        <strain evidence="1 2">NBRC 12675</strain>
    </source>
</reference>
<organism evidence="1 2">
    <name type="scientific">Microbacterium testaceum</name>
    <name type="common">Aureobacterium testaceum</name>
    <name type="synonym">Brevibacterium testaceum</name>
    <dbReference type="NCBI Taxonomy" id="2033"/>
    <lineage>
        <taxon>Bacteria</taxon>
        <taxon>Bacillati</taxon>
        <taxon>Actinomycetota</taxon>
        <taxon>Actinomycetes</taxon>
        <taxon>Micrococcales</taxon>
        <taxon>Microbacteriaceae</taxon>
        <taxon>Microbacterium</taxon>
    </lineage>
</organism>
<dbReference type="InterPro" id="IPR055629">
    <property type="entry name" value="DUF7205"/>
</dbReference>
<name>A0A4Y3QRC4_MICTE</name>
<evidence type="ECO:0000313" key="2">
    <source>
        <dbReference type="Proteomes" id="UP000319525"/>
    </source>
</evidence>
<proteinExistence type="predicted"/>
<evidence type="ECO:0000313" key="1">
    <source>
        <dbReference type="EMBL" id="GEB46958.1"/>
    </source>
</evidence>
<accession>A0A4Y3QRC4</accession>
<gene>
    <name evidence="1" type="ORF">MTE01_29030</name>
</gene>
<dbReference type="Pfam" id="PF23835">
    <property type="entry name" value="DUF7205"/>
    <property type="match status" value="1"/>
</dbReference>
<dbReference type="GeneID" id="57145586"/>
<dbReference type="Proteomes" id="UP000319525">
    <property type="component" value="Unassembled WGS sequence"/>
</dbReference>
<dbReference type="RefSeq" id="WP_141378176.1">
    <property type="nucleotide sequence ID" value="NZ_BJML01000011.1"/>
</dbReference>